<dbReference type="STRING" id="93625.A0A409XEP4"/>
<comment type="caution">
    <text evidence="2">The sequence shown here is derived from an EMBL/GenBank/DDBJ whole genome shotgun (WGS) entry which is preliminary data.</text>
</comment>
<dbReference type="CDD" id="cd15457">
    <property type="entry name" value="NADAR"/>
    <property type="match status" value="1"/>
</dbReference>
<sequence length="178" mass="20349">MLTRDDYVFFWKTDEEHGWGSQWYPSPFKAELVIEEGGDAETVEFPSAEHWMMVQKALLFKDHEKAREILEVTGTGPEEMGYVKALGRKVHGFDEQRWVDAREGIVVEGNLLKFGQNEKLRDKLVATGSKRIVEASPWDRIWGVGFGAKNALNQQERWGLNLLGKALEETRRVISVGN</sequence>
<accession>A0A409XEP4</accession>
<dbReference type="NCBIfam" id="TIGR02464">
    <property type="entry name" value="ribofla_fusion"/>
    <property type="match status" value="1"/>
</dbReference>
<dbReference type="Proteomes" id="UP000283269">
    <property type="component" value="Unassembled WGS sequence"/>
</dbReference>
<name>A0A409XEP4_PSICY</name>
<evidence type="ECO:0000313" key="3">
    <source>
        <dbReference type="Proteomes" id="UP000283269"/>
    </source>
</evidence>
<keyword evidence="3" id="KW-1185">Reference proteome</keyword>
<organism evidence="2 3">
    <name type="scientific">Psilocybe cyanescens</name>
    <dbReference type="NCBI Taxonomy" id="93625"/>
    <lineage>
        <taxon>Eukaryota</taxon>
        <taxon>Fungi</taxon>
        <taxon>Dikarya</taxon>
        <taxon>Basidiomycota</taxon>
        <taxon>Agaricomycotina</taxon>
        <taxon>Agaricomycetes</taxon>
        <taxon>Agaricomycetidae</taxon>
        <taxon>Agaricales</taxon>
        <taxon>Agaricineae</taxon>
        <taxon>Strophariaceae</taxon>
        <taxon>Psilocybe</taxon>
    </lineage>
</organism>
<gene>
    <name evidence="2" type="ORF">CVT25_001337</name>
</gene>
<dbReference type="AlphaFoldDB" id="A0A409XEP4"/>
<dbReference type="InterPro" id="IPR037238">
    <property type="entry name" value="YbiA-like_sf"/>
</dbReference>
<dbReference type="InParanoid" id="A0A409XEP4"/>
<dbReference type="SUPFAM" id="SSF143990">
    <property type="entry name" value="YbiA-like"/>
    <property type="match status" value="1"/>
</dbReference>
<feature type="domain" description="NADAR" evidence="1">
    <location>
        <begin position="9"/>
        <end position="174"/>
    </location>
</feature>
<protein>
    <recommendedName>
        <fullName evidence="1">NADAR domain-containing protein</fullName>
    </recommendedName>
</protein>
<proteinExistence type="predicted"/>
<dbReference type="InterPro" id="IPR012816">
    <property type="entry name" value="NADAR"/>
</dbReference>
<dbReference type="OrthoDB" id="206452at2759"/>
<dbReference type="Gene3D" id="1.10.357.40">
    <property type="entry name" value="YbiA-like"/>
    <property type="match status" value="1"/>
</dbReference>
<evidence type="ECO:0000313" key="2">
    <source>
        <dbReference type="EMBL" id="PPQ89253.1"/>
    </source>
</evidence>
<reference evidence="2 3" key="1">
    <citation type="journal article" date="2018" name="Evol. Lett.">
        <title>Horizontal gene cluster transfer increased hallucinogenic mushroom diversity.</title>
        <authorList>
            <person name="Reynolds H.T."/>
            <person name="Vijayakumar V."/>
            <person name="Gluck-Thaler E."/>
            <person name="Korotkin H.B."/>
            <person name="Matheny P.B."/>
            <person name="Slot J.C."/>
        </authorList>
    </citation>
    <scope>NUCLEOTIDE SEQUENCE [LARGE SCALE GENOMIC DNA]</scope>
    <source>
        <strain evidence="2 3">2631</strain>
    </source>
</reference>
<dbReference type="Pfam" id="PF08719">
    <property type="entry name" value="NADAR"/>
    <property type="match status" value="1"/>
</dbReference>
<dbReference type="EMBL" id="NHYD01001917">
    <property type="protein sequence ID" value="PPQ89253.1"/>
    <property type="molecule type" value="Genomic_DNA"/>
</dbReference>
<evidence type="ECO:0000259" key="1">
    <source>
        <dbReference type="Pfam" id="PF08719"/>
    </source>
</evidence>